<dbReference type="InterPro" id="IPR036388">
    <property type="entry name" value="WH-like_DNA-bd_sf"/>
</dbReference>
<dbReference type="SUPFAM" id="SSF46785">
    <property type="entry name" value="Winged helix' DNA-binding domain"/>
    <property type="match status" value="1"/>
</dbReference>
<gene>
    <name evidence="5" type="ORF">J2S17_003901</name>
</gene>
<dbReference type="SMART" id="SM00895">
    <property type="entry name" value="FCD"/>
    <property type="match status" value="1"/>
</dbReference>
<dbReference type="SMART" id="SM00345">
    <property type="entry name" value="HTH_GNTR"/>
    <property type="match status" value="1"/>
</dbReference>
<dbReference type="InterPro" id="IPR011711">
    <property type="entry name" value="GntR_C"/>
</dbReference>
<dbReference type="InterPro" id="IPR008920">
    <property type="entry name" value="TF_FadR/GntR_C"/>
</dbReference>
<dbReference type="EMBL" id="JAUSUB010000019">
    <property type="protein sequence ID" value="MDQ0272009.1"/>
    <property type="molecule type" value="Genomic_DNA"/>
</dbReference>
<dbReference type="SUPFAM" id="SSF48008">
    <property type="entry name" value="GntR ligand-binding domain-like"/>
    <property type="match status" value="1"/>
</dbReference>
<keyword evidence="1" id="KW-0805">Transcription regulation</keyword>
<dbReference type="RefSeq" id="WP_307477325.1">
    <property type="nucleotide sequence ID" value="NZ_JAUSUB010000019.1"/>
</dbReference>
<proteinExistence type="predicted"/>
<sequence>MRSIVSVIKKGVTLKEQVYDYLKEQIILGELKPGERLVEGKVSEALNISRSPIREAIRMLEKDGLLLVNQSGGVNVVKPSIKDFQYLYECRVEMEPVAAYFAAQRRTNEQLETIRTHLLQMEGLPEQKRMKKIHDINVNFHESVVKASANPFLITVINQFRGINSFYRKSILEEKPLHFADAFNEHQRIFQAIVDQDANDAKKLMKEHIENDFIIFMRLSNHGVEGER</sequence>
<dbReference type="PANTHER" id="PTHR43537">
    <property type="entry name" value="TRANSCRIPTIONAL REGULATOR, GNTR FAMILY"/>
    <property type="match status" value="1"/>
</dbReference>
<evidence type="ECO:0000313" key="5">
    <source>
        <dbReference type="EMBL" id="MDQ0272009.1"/>
    </source>
</evidence>
<evidence type="ECO:0000259" key="4">
    <source>
        <dbReference type="PROSITE" id="PS50949"/>
    </source>
</evidence>
<dbReference type="InterPro" id="IPR036390">
    <property type="entry name" value="WH_DNA-bd_sf"/>
</dbReference>
<protein>
    <submittedName>
        <fullName evidence="5">DNA-binding GntR family transcriptional regulator</fullName>
    </submittedName>
</protein>
<reference evidence="5 6" key="1">
    <citation type="submission" date="2023-07" db="EMBL/GenBank/DDBJ databases">
        <title>Genomic Encyclopedia of Type Strains, Phase IV (KMG-IV): sequencing the most valuable type-strain genomes for metagenomic binning, comparative biology and taxonomic classification.</title>
        <authorList>
            <person name="Goeker M."/>
        </authorList>
    </citation>
    <scope>NUCLEOTIDE SEQUENCE [LARGE SCALE GENOMIC DNA]</scope>
    <source>
        <strain evidence="5 6">DSM 23494</strain>
    </source>
</reference>
<evidence type="ECO:0000256" key="1">
    <source>
        <dbReference type="ARBA" id="ARBA00023015"/>
    </source>
</evidence>
<dbReference type="PROSITE" id="PS50949">
    <property type="entry name" value="HTH_GNTR"/>
    <property type="match status" value="1"/>
</dbReference>
<dbReference type="PANTHER" id="PTHR43537:SF24">
    <property type="entry name" value="GLUCONATE OPERON TRANSCRIPTIONAL REPRESSOR"/>
    <property type="match status" value="1"/>
</dbReference>
<comment type="caution">
    <text evidence="5">The sequence shown here is derived from an EMBL/GenBank/DDBJ whole genome shotgun (WGS) entry which is preliminary data.</text>
</comment>
<dbReference type="Pfam" id="PF07729">
    <property type="entry name" value="FCD"/>
    <property type="match status" value="1"/>
</dbReference>
<dbReference type="Proteomes" id="UP001238088">
    <property type="component" value="Unassembled WGS sequence"/>
</dbReference>
<evidence type="ECO:0000256" key="3">
    <source>
        <dbReference type="ARBA" id="ARBA00023163"/>
    </source>
</evidence>
<keyword evidence="6" id="KW-1185">Reference proteome</keyword>
<evidence type="ECO:0000313" key="6">
    <source>
        <dbReference type="Proteomes" id="UP001238088"/>
    </source>
</evidence>
<dbReference type="Gene3D" id="1.20.120.530">
    <property type="entry name" value="GntR ligand-binding domain-like"/>
    <property type="match status" value="1"/>
</dbReference>
<dbReference type="CDD" id="cd07377">
    <property type="entry name" value="WHTH_GntR"/>
    <property type="match status" value="1"/>
</dbReference>
<dbReference type="InterPro" id="IPR000524">
    <property type="entry name" value="Tscrpt_reg_HTH_GntR"/>
</dbReference>
<dbReference type="Gene3D" id="1.10.10.10">
    <property type="entry name" value="Winged helix-like DNA-binding domain superfamily/Winged helix DNA-binding domain"/>
    <property type="match status" value="1"/>
</dbReference>
<name>A0ABU0AL67_9BACI</name>
<keyword evidence="3" id="KW-0804">Transcription</keyword>
<dbReference type="GO" id="GO:0003677">
    <property type="term" value="F:DNA binding"/>
    <property type="evidence" value="ECO:0007669"/>
    <property type="project" value="UniProtKB-KW"/>
</dbReference>
<evidence type="ECO:0000256" key="2">
    <source>
        <dbReference type="ARBA" id="ARBA00023125"/>
    </source>
</evidence>
<feature type="domain" description="HTH gntR-type" evidence="4">
    <location>
        <begin position="12"/>
        <end position="79"/>
    </location>
</feature>
<dbReference type="Pfam" id="PF00392">
    <property type="entry name" value="GntR"/>
    <property type="match status" value="1"/>
</dbReference>
<keyword evidence="2 5" id="KW-0238">DNA-binding</keyword>
<accession>A0ABU0AL67</accession>
<organism evidence="5 6">
    <name type="scientific">Cytobacillus purgationiresistens</name>
    <dbReference type="NCBI Taxonomy" id="863449"/>
    <lineage>
        <taxon>Bacteria</taxon>
        <taxon>Bacillati</taxon>
        <taxon>Bacillota</taxon>
        <taxon>Bacilli</taxon>
        <taxon>Bacillales</taxon>
        <taxon>Bacillaceae</taxon>
        <taxon>Cytobacillus</taxon>
    </lineage>
</organism>